<evidence type="ECO:0000256" key="1">
    <source>
        <dbReference type="ARBA" id="ARBA00004202"/>
    </source>
</evidence>
<sequence length="355" mass="39193">MIVAERLVKEFRLAERKPGLLGSLSTLLTRRHRVVRAVDDVSFEIPAGTKTAYIGANGAGKSTTIKMLTGIMTPTSGRCTVAGLEPYRNRQRNARTIGVVFGQRSQLWWDLSVPDSFRILRRVYDIPEPVYRRNLDLFRELLDIDALGSTPVRQLSLGQRMRAEIAASLLHDPAVLFWDEPTIGLDMVLKDAVRHLVNRAHRELGTTVVLTSHDIADIAAICDSALVVDHGRVVHQGTLKDLLRTADHRSVVFDHRDGTAAGTVRARVETGLPGVRATPDDGGRIRVDYPAGRYTSRQVLTFLLDHFDLADWYAPEPGLEDVLRRIYGRARVPGDTPDGTGRTPDGTGRTPDGAA</sequence>
<dbReference type="EMBL" id="JBHMDI010000019">
    <property type="protein sequence ID" value="MFB9347922.1"/>
    <property type="molecule type" value="Genomic_DNA"/>
</dbReference>
<dbReference type="InterPro" id="IPR003439">
    <property type="entry name" value="ABC_transporter-like_ATP-bd"/>
</dbReference>
<dbReference type="SUPFAM" id="SSF52540">
    <property type="entry name" value="P-loop containing nucleoside triphosphate hydrolases"/>
    <property type="match status" value="1"/>
</dbReference>
<organism evidence="8 9">
    <name type="scientific">Streptomyces heliomycini</name>
    <dbReference type="NCBI Taxonomy" id="284032"/>
    <lineage>
        <taxon>Bacteria</taxon>
        <taxon>Bacillati</taxon>
        <taxon>Actinomycetota</taxon>
        <taxon>Actinomycetes</taxon>
        <taxon>Kitasatosporales</taxon>
        <taxon>Streptomycetaceae</taxon>
        <taxon>Streptomyces</taxon>
    </lineage>
</organism>
<gene>
    <name evidence="8" type="ORF">ACFFUA_10695</name>
</gene>
<proteinExistence type="predicted"/>
<keyword evidence="9" id="KW-1185">Reference proteome</keyword>
<evidence type="ECO:0000256" key="2">
    <source>
        <dbReference type="ARBA" id="ARBA00022448"/>
    </source>
</evidence>
<dbReference type="PROSITE" id="PS50893">
    <property type="entry name" value="ABC_TRANSPORTER_2"/>
    <property type="match status" value="1"/>
</dbReference>
<protein>
    <submittedName>
        <fullName evidence="8">ATP-binding cassette domain-containing protein</fullName>
    </submittedName>
</protein>
<dbReference type="PROSITE" id="PS00211">
    <property type="entry name" value="ABC_TRANSPORTER_1"/>
    <property type="match status" value="1"/>
</dbReference>
<evidence type="ECO:0000256" key="4">
    <source>
        <dbReference type="ARBA" id="ARBA00022840"/>
    </source>
</evidence>
<name>A0ABV5L6Z5_9ACTN</name>
<accession>A0ABV5L6Z5</accession>
<dbReference type="Pfam" id="PF00005">
    <property type="entry name" value="ABC_tran"/>
    <property type="match status" value="1"/>
</dbReference>
<keyword evidence="3" id="KW-0547">Nucleotide-binding</keyword>
<evidence type="ECO:0000313" key="9">
    <source>
        <dbReference type="Proteomes" id="UP001589753"/>
    </source>
</evidence>
<dbReference type="InterPro" id="IPR003593">
    <property type="entry name" value="AAA+_ATPase"/>
</dbReference>
<dbReference type="SMART" id="SM00382">
    <property type="entry name" value="AAA"/>
    <property type="match status" value="1"/>
</dbReference>
<comment type="caution">
    <text evidence="8">The sequence shown here is derived from an EMBL/GenBank/DDBJ whole genome shotgun (WGS) entry which is preliminary data.</text>
</comment>
<evidence type="ECO:0000256" key="6">
    <source>
        <dbReference type="SAM" id="MobiDB-lite"/>
    </source>
</evidence>
<evidence type="ECO:0000259" key="7">
    <source>
        <dbReference type="PROSITE" id="PS50893"/>
    </source>
</evidence>
<evidence type="ECO:0000256" key="5">
    <source>
        <dbReference type="ARBA" id="ARBA00023251"/>
    </source>
</evidence>
<keyword evidence="4 8" id="KW-0067">ATP-binding</keyword>
<dbReference type="Proteomes" id="UP001589753">
    <property type="component" value="Unassembled WGS sequence"/>
</dbReference>
<feature type="domain" description="ABC transporter" evidence="7">
    <location>
        <begin position="21"/>
        <end position="255"/>
    </location>
</feature>
<dbReference type="InterPro" id="IPR017871">
    <property type="entry name" value="ABC_transporter-like_CS"/>
</dbReference>
<evidence type="ECO:0000313" key="8">
    <source>
        <dbReference type="EMBL" id="MFB9347922.1"/>
    </source>
</evidence>
<evidence type="ECO:0000256" key="3">
    <source>
        <dbReference type="ARBA" id="ARBA00022741"/>
    </source>
</evidence>
<dbReference type="Gene3D" id="3.40.50.300">
    <property type="entry name" value="P-loop containing nucleotide triphosphate hydrolases"/>
    <property type="match status" value="1"/>
</dbReference>
<dbReference type="RefSeq" id="WP_078941000.1">
    <property type="nucleotide sequence ID" value="NZ_JBHMDI010000019.1"/>
</dbReference>
<dbReference type="GO" id="GO:0005524">
    <property type="term" value="F:ATP binding"/>
    <property type="evidence" value="ECO:0007669"/>
    <property type="project" value="UniProtKB-KW"/>
</dbReference>
<keyword evidence="5" id="KW-0046">Antibiotic resistance</keyword>
<keyword evidence="2" id="KW-0813">Transport</keyword>
<feature type="compositionally biased region" description="Low complexity" evidence="6">
    <location>
        <begin position="333"/>
        <end position="355"/>
    </location>
</feature>
<dbReference type="PANTHER" id="PTHR42711:SF1">
    <property type="entry name" value="ABC-TRANSPORT PROTEIN, ATP-BINDING COMPONENT"/>
    <property type="match status" value="1"/>
</dbReference>
<comment type="subcellular location">
    <subcellularLocation>
        <location evidence="1">Cell membrane</location>
        <topology evidence="1">Peripheral membrane protein</topology>
    </subcellularLocation>
</comment>
<reference evidence="8 9" key="1">
    <citation type="submission" date="2024-09" db="EMBL/GenBank/DDBJ databases">
        <authorList>
            <person name="Sun Q."/>
            <person name="Mori K."/>
        </authorList>
    </citation>
    <scope>NUCLEOTIDE SEQUENCE [LARGE SCALE GENOMIC DNA]</scope>
    <source>
        <strain evidence="8 9">JCM 9767</strain>
    </source>
</reference>
<dbReference type="InterPro" id="IPR050763">
    <property type="entry name" value="ABC_transporter_ATP-binding"/>
</dbReference>
<feature type="region of interest" description="Disordered" evidence="6">
    <location>
        <begin position="330"/>
        <end position="355"/>
    </location>
</feature>
<dbReference type="InterPro" id="IPR027417">
    <property type="entry name" value="P-loop_NTPase"/>
</dbReference>
<dbReference type="PANTHER" id="PTHR42711">
    <property type="entry name" value="ABC TRANSPORTER ATP-BINDING PROTEIN"/>
    <property type="match status" value="1"/>
</dbReference>